<feature type="region of interest" description="Disordered" evidence="6">
    <location>
        <begin position="160"/>
        <end position="208"/>
    </location>
</feature>
<keyword evidence="5" id="KW-0539">Nucleus</keyword>
<dbReference type="Pfam" id="PF04082">
    <property type="entry name" value="Fungal_trans"/>
    <property type="match status" value="1"/>
</dbReference>
<dbReference type="GO" id="GO:0008270">
    <property type="term" value="F:zinc ion binding"/>
    <property type="evidence" value="ECO:0007669"/>
    <property type="project" value="InterPro"/>
</dbReference>
<dbReference type="CDD" id="cd00067">
    <property type="entry name" value="GAL4"/>
    <property type="match status" value="1"/>
</dbReference>
<evidence type="ECO:0000256" key="6">
    <source>
        <dbReference type="SAM" id="MobiDB-lite"/>
    </source>
</evidence>
<dbReference type="InterPro" id="IPR036864">
    <property type="entry name" value="Zn2-C6_fun-type_DNA-bd_sf"/>
</dbReference>
<gene>
    <name evidence="8" type="ORF">BTUL_0423g00020</name>
</gene>
<dbReference type="GO" id="GO:0000981">
    <property type="term" value="F:DNA-binding transcription factor activity, RNA polymerase II-specific"/>
    <property type="evidence" value="ECO:0007669"/>
    <property type="project" value="InterPro"/>
</dbReference>
<dbReference type="GO" id="GO:0003677">
    <property type="term" value="F:DNA binding"/>
    <property type="evidence" value="ECO:0007669"/>
    <property type="project" value="InterPro"/>
</dbReference>
<dbReference type="GO" id="GO:0006351">
    <property type="term" value="P:DNA-templated transcription"/>
    <property type="evidence" value="ECO:0007669"/>
    <property type="project" value="InterPro"/>
</dbReference>
<dbReference type="SUPFAM" id="SSF57701">
    <property type="entry name" value="Zn2/Cys6 DNA-binding domain"/>
    <property type="match status" value="1"/>
</dbReference>
<comment type="subcellular location">
    <subcellularLocation>
        <location evidence="1">Nucleus</location>
    </subcellularLocation>
</comment>
<name>A0A4Z1E4K3_9HELO</name>
<sequence>MQSKTILKFSFDQQIQGLKGPPPTANIPSPHSLAAILSPSAPPDSDSAVGVSRSSSPKRSHAEAFSSANDPTYLHPASPKQHRPNITSVGATSPGALGASGLGADDGSGGGRSGIEEKKPAKMVRSSIACARCRRSKVKCVNNGVNSICRACESSNRECTYPSAAASTPKRTDPPMGIKVEGESDSKKRVRKHEDSGRRNSQRQGEEPLEATILTRKVWDEVYDIFKLNFSTEMPFLHPPSFRNRMRQASHPRDPTSLPDMPAFQDAKILLLGVLTLTARFHPELVAYHAPANSPRPNDPLAASDYYATALTSTIFGAAGKDLSTPTTERIQALLMLGLYEWGQTRGLSAWVYVGIATRLAQAMGLPYEDDPSARTFKPETVTTASSYRPEVNKSPARDTAIEKEVRRRTFWSCFIMDRMLSAGKARPTMVESETLRVQLPCSDDQFLFTQSVQTGYLNRDFEKATLSSVKIQEGGVLGRYCRLVEIWGKLSKWSLHGGRRTETLPPWDESTQFYKLSHELEDFYSALPENLTFSEDNLNAHLEKRNATTYASLHTLVSLCRIMLHREYIPFIPLRADKPLGPLDEPTFPKEKFEIPEGFWEQSADSLFSSARDIVDIMRTCQDNNALPESPLFVFALFHSAFTGVYSVHFPQMDPNDYMGESRSALPIKILKDMVPRLTMAKAYHKRIEQMMKYYKVVKNEFKRYKKDVPWKGGGLDEWKVFEKDLKEFGTLEDTVGGDSHSDDYPNRNSRCSTSDLGSTTAPNNPNGEPMQGVEGSGSRPPSNWAPINASNNNLSMEMPQGPGGPYIPNGAYQPSPNQNSNPPSLISPGNGDSASSINSPYSNQGQAQNYNQLQQIGQYHPPMAHQPHNMAPPGTQAGWNRDPNASILPFDAWIDDLESISMNTNTMENFTQSFNDVSQPWNVPQFGAQSQNSWVQVVERHPGAWN</sequence>
<dbReference type="InterPro" id="IPR050815">
    <property type="entry name" value="TF_fung"/>
</dbReference>
<feature type="compositionally biased region" description="Low complexity" evidence="6">
    <location>
        <begin position="815"/>
        <end position="826"/>
    </location>
</feature>
<feature type="compositionally biased region" description="Polar residues" evidence="6">
    <location>
        <begin position="748"/>
        <end position="768"/>
    </location>
</feature>
<evidence type="ECO:0000256" key="3">
    <source>
        <dbReference type="ARBA" id="ARBA00023015"/>
    </source>
</evidence>
<evidence type="ECO:0000313" key="9">
    <source>
        <dbReference type="Proteomes" id="UP000297777"/>
    </source>
</evidence>
<feature type="region of interest" description="Disordered" evidence="6">
    <location>
        <begin position="862"/>
        <end position="882"/>
    </location>
</feature>
<feature type="region of interest" description="Disordered" evidence="6">
    <location>
        <begin position="733"/>
        <end position="847"/>
    </location>
</feature>
<evidence type="ECO:0000259" key="7">
    <source>
        <dbReference type="PROSITE" id="PS50048"/>
    </source>
</evidence>
<dbReference type="SMART" id="SM00906">
    <property type="entry name" value="Fungal_trans"/>
    <property type="match status" value="1"/>
</dbReference>
<reference evidence="8 9" key="1">
    <citation type="submission" date="2017-12" db="EMBL/GenBank/DDBJ databases">
        <title>Comparative genomics of Botrytis spp.</title>
        <authorList>
            <person name="Valero-Jimenez C.A."/>
            <person name="Tapia P."/>
            <person name="Veloso J."/>
            <person name="Silva-Moreno E."/>
            <person name="Staats M."/>
            <person name="Valdes J.H."/>
            <person name="Van Kan J.A.L."/>
        </authorList>
    </citation>
    <scope>NUCLEOTIDE SEQUENCE [LARGE SCALE GENOMIC DNA]</scope>
    <source>
        <strain evidence="8 9">Bt9001</strain>
    </source>
</reference>
<comment type="caution">
    <text evidence="8">The sequence shown here is derived from an EMBL/GenBank/DDBJ whole genome shotgun (WGS) entry which is preliminary data.</text>
</comment>
<feature type="region of interest" description="Disordered" evidence="6">
    <location>
        <begin position="1"/>
        <end position="120"/>
    </location>
</feature>
<dbReference type="AlphaFoldDB" id="A0A4Z1E4K3"/>
<feature type="compositionally biased region" description="Low complexity" evidence="6">
    <location>
        <begin position="28"/>
        <end position="55"/>
    </location>
</feature>
<feature type="compositionally biased region" description="Polar residues" evidence="6">
    <location>
        <begin position="832"/>
        <end position="844"/>
    </location>
</feature>
<dbReference type="Gene3D" id="4.10.240.10">
    <property type="entry name" value="Zn(2)-C6 fungal-type DNA-binding domain"/>
    <property type="match status" value="1"/>
</dbReference>
<dbReference type="PANTHER" id="PTHR47338:SF5">
    <property type="entry name" value="ZN(II)2CYS6 TRANSCRIPTION FACTOR (EUROFUNG)"/>
    <property type="match status" value="1"/>
</dbReference>
<dbReference type="InterPro" id="IPR007219">
    <property type="entry name" value="XnlR_reg_dom"/>
</dbReference>
<dbReference type="PROSITE" id="PS50048">
    <property type="entry name" value="ZN2_CY6_FUNGAL_2"/>
    <property type="match status" value="1"/>
</dbReference>
<evidence type="ECO:0000256" key="4">
    <source>
        <dbReference type="ARBA" id="ARBA00023163"/>
    </source>
</evidence>
<keyword evidence="2" id="KW-0479">Metal-binding</keyword>
<evidence type="ECO:0000256" key="2">
    <source>
        <dbReference type="ARBA" id="ARBA00022723"/>
    </source>
</evidence>
<dbReference type="PANTHER" id="PTHR47338">
    <property type="entry name" value="ZN(II)2CYS6 TRANSCRIPTION FACTOR (EUROFUNG)-RELATED"/>
    <property type="match status" value="1"/>
</dbReference>
<feature type="compositionally biased region" description="Basic and acidic residues" evidence="6">
    <location>
        <begin position="180"/>
        <end position="198"/>
    </location>
</feature>
<dbReference type="OrthoDB" id="5370478at2759"/>
<organism evidence="8 9">
    <name type="scientific">Botrytis tulipae</name>
    <dbReference type="NCBI Taxonomy" id="87230"/>
    <lineage>
        <taxon>Eukaryota</taxon>
        <taxon>Fungi</taxon>
        <taxon>Dikarya</taxon>
        <taxon>Ascomycota</taxon>
        <taxon>Pezizomycotina</taxon>
        <taxon>Leotiomycetes</taxon>
        <taxon>Helotiales</taxon>
        <taxon>Sclerotiniaceae</taxon>
        <taxon>Botrytis</taxon>
    </lineage>
</organism>
<protein>
    <recommendedName>
        <fullName evidence="7">Zn(2)-C6 fungal-type domain-containing protein</fullName>
    </recommendedName>
</protein>
<accession>A0A4Z1E4K3</accession>
<feature type="domain" description="Zn(2)-C6 fungal-type" evidence="7">
    <location>
        <begin position="129"/>
        <end position="161"/>
    </location>
</feature>
<dbReference type="CDD" id="cd12148">
    <property type="entry name" value="fungal_TF_MHR"/>
    <property type="match status" value="1"/>
</dbReference>
<keyword evidence="3" id="KW-0805">Transcription regulation</keyword>
<feature type="compositionally biased region" description="Polar residues" evidence="6">
    <location>
        <begin position="1"/>
        <end position="16"/>
    </location>
</feature>
<dbReference type="Proteomes" id="UP000297777">
    <property type="component" value="Unassembled WGS sequence"/>
</dbReference>
<dbReference type="Pfam" id="PF00172">
    <property type="entry name" value="Zn_clus"/>
    <property type="match status" value="1"/>
</dbReference>
<dbReference type="SMART" id="SM00066">
    <property type="entry name" value="GAL4"/>
    <property type="match status" value="1"/>
</dbReference>
<feature type="compositionally biased region" description="Gly residues" evidence="6">
    <location>
        <begin position="98"/>
        <end position="113"/>
    </location>
</feature>
<proteinExistence type="predicted"/>
<dbReference type="PROSITE" id="PS00463">
    <property type="entry name" value="ZN2_CY6_FUNGAL_1"/>
    <property type="match status" value="1"/>
</dbReference>
<evidence type="ECO:0000256" key="5">
    <source>
        <dbReference type="ARBA" id="ARBA00023242"/>
    </source>
</evidence>
<evidence type="ECO:0000313" key="8">
    <source>
        <dbReference type="EMBL" id="TGO06876.1"/>
    </source>
</evidence>
<keyword evidence="4" id="KW-0804">Transcription</keyword>
<evidence type="ECO:0000256" key="1">
    <source>
        <dbReference type="ARBA" id="ARBA00004123"/>
    </source>
</evidence>
<dbReference type="EMBL" id="PQXH01000420">
    <property type="protein sequence ID" value="TGO06876.1"/>
    <property type="molecule type" value="Genomic_DNA"/>
</dbReference>
<dbReference type="InterPro" id="IPR001138">
    <property type="entry name" value="Zn2Cys6_DnaBD"/>
</dbReference>
<keyword evidence="9" id="KW-1185">Reference proteome</keyword>
<dbReference type="GO" id="GO:0005634">
    <property type="term" value="C:nucleus"/>
    <property type="evidence" value="ECO:0007669"/>
    <property type="project" value="UniProtKB-SubCell"/>
</dbReference>